<dbReference type="InParanoid" id="B9SWA6"/>
<keyword evidence="4" id="KW-1185">Reference proteome</keyword>
<feature type="chain" id="PRO_5002891753" evidence="2">
    <location>
        <begin position="18"/>
        <end position="119"/>
    </location>
</feature>
<evidence type="ECO:0000256" key="2">
    <source>
        <dbReference type="SAM" id="SignalP"/>
    </source>
</evidence>
<feature type="region of interest" description="Disordered" evidence="1">
    <location>
        <begin position="75"/>
        <end position="119"/>
    </location>
</feature>
<feature type="compositionally biased region" description="Basic and acidic residues" evidence="1">
    <location>
        <begin position="75"/>
        <end position="92"/>
    </location>
</feature>
<feature type="signal peptide" evidence="2">
    <location>
        <begin position="1"/>
        <end position="17"/>
    </location>
</feature>
<gene>
    <name evidence="3" type="ORF">RCOM_0265970</name>
</gene>
<dbReference type="EMBL" id="EQ974194">
    <property type="protein sequence ID" value="EEF32115.1"/>
    <property type="molecule type" value="Genomic_DNA"/>
</dbReference>
<evidence type="ECO:0000256" key="1">
    <source>
        <dbReference type="SAM" id="MobiDB-lite"/>
    </source>
</evidence>
<evidence type="ECO:0000313" key="4">
    <source>
        <dbReference type="Proteomes" id="UP000008311"/>
    </source>
</evidence>
<name>B9SWA6_RICCO</name>
<sequence>MWMLLNLLFCILFTCFCFLLLRKDLFIGEIHSSTFVDKDFEPIEKFNEETRTDDNEIVKSIEKYSEDIRVVDNEVSDIDTHENSEKECNSKDNKKKYKTETNEEDEDSDDDDGGSDDDA</sequence>
<keyword evidence="2" id="KW-0732">Signal</keyword>
<evidence type="ECO:0000313" key="3">
    <source>
        <dbReference type="EMBL" id="EEF32115.1"/>
    </source>
</evidence>
<organism evidence="3 4">
    <name type="scientific">Ricinus communis</name>
    <name type="common">Castor bean</name>
    <dbReference type="NCBI Taxonomy" id="3988"/>
    <lineage>
        <taxon>Eukaryota</taxon>
        <taxon>Viridiplantae</taxon>
        <taxon>Streptophyta</taxon>
        <taxon>Embryophyta</taxon>
        <taxon>Tracheophyta</taxon>
        <taxon>Spermatophyta</taxon>
        <taxon>Magnoliopsida</taxon>
        <taxon>eudicotyledons</taxon>
        <taxon>Gunneridae</taxon>
        <taxon>Pentapetalae</taxon>
        <taxon>rosids</taxon>
        <taxon>fabids</taxon>
        <taxon>Malpighiales</taxon>
        <taxon>Euphorbiaceae</taxon>
        <taxon>Acalyphoideae</taxon>
        <taxon>Acalypheae</taxon>
        <taxon>Ricinus</taxon>
    </lineage>
</organism>
<dbReference type="Proteomes" id="UP000008311">
    <property type="component" value="Unassembled WGS sequence"/>
</dbReference>
<proteinExistence type="predicted"/>
<feature type="compositionally biased region" description="Acidic residues" evidence="1">
    <location>
        <begin position="102"/>
        <end position="119"/>
    </location>
</feature>
<dbReference type="AlphaFoldDB" id="B9SWA6"/>
<accession>B9SWA6</accession>
<reference evidence="4" key="1">
    <citation type="journal article" date="2010" name="Nat. Biotechnol.">
        <title>Draft genome sequence of the oilseed species Ricinus communis.</title>
        <authorList>
            <person name="Chan A.P."/>
            <person name="Crabtree J."/>
            <person name="Zhao Q."/>
            <person name="Lorenzi H."/>
            <person name="Orvis J."/>
            <person name="Puiu D."/>
            <person name="Melake-Berhan A."/>
            <person name="Jones K.M."/>
            <person name="Redman J."/>
            <person name="Chen G."/>
            <person name="Cahoon E.B."/>
            <person name="Gedil M."/>
            <person name="Stanke M."/>
            <person name="Haas B.J."/>
            <person name="Wortman J.R."/>
            <person name="Fraser-Liggett C.M."/>
            <person name="Ravel J."/>
            <person name="Rabinowicz P.D."/>
        </authorList>
    </citation>
    <scope>NUCLEOTIDE SEQUENCE [LARGE SCALE GENOMIC DNA]</scope>
    <source>
        <strain evidence="4">cv. Hale</strain>
    </source>
</reference>
<protein>
    <submittedName>
        <fullName evidence="3">Uncharacterized protein</fullName>
    </submittedName>
</protein>